<protein>
    <submittedName>
        <fullName evidence="1">Ester cyclase</fullName>
    </submittedName>
</protein>
<dbReference type="AlphaFoldDB" id="A0A3B9IQD4"/>
<name>A0A3B9IQD4_9PROT</name>
<dbReference type="Pfam" id="PF07366">
    <property type="entry name" value="SnoaL"/>
    <property type="match status" value="1"/>
</dbReference>
<evidence type="ECO:0000313" key="2">
    <source>
        <dbReference type="Proteomes" id="UP000257706"/>
    </source>
</evidence>
<dbReference type="EMBL" id="DMAI01000310">
    <property type="protein sequence ID" value="HAE49513.1"/>
    <property type="molecule type" value="Genomic_DNA"/>
</dbReference>
<dbReference type="SUPFAM" id="SSF54427">
    <property type="entry name" value="NTF2-like"/>
    <property type="match status" value="1"/>
</dbReference>
<accession>A0A3B9IQD4</accession>
<dbReference type="Proteomes" id="UP000257706">
    <property type="component" value="Unassembled WGS sequence"/>
</dbReference>
<dbReference type="PANTHER" id="PTHR38436">
    <property type="entry name" value="POLYKETIDE CYCLASE SNOAL-LIKE DOMAIN"/>
    <property type="match status" value="1"/>
</dbReference>
<reference evidence="1 2" key="1">
    <citation type="journal article" date="2018" name="Nat. Biotechnol.">
        <title>A standardized bacterial taxonomy based on genome phylogeny substantially revises the tree of life.</title>
        <authorList>
            <person name="Parks D.H."/>
            <person name="Chuvochina M."/>
            <person name="Waite D.W."/>
            <person name="Rinke C."/>
            <person name="Skarshewski A."/>
            <person name="Chaumeil P.A."/>
            <person name="Hugenholtz P."/>
        </authorList>
    </citation>
    <scope>NUCLEOTIDE SEQUENCE [LARGE SCALE GENOMIC DNA]</scope>
    <source>
        <strain evidence="1">UBA8739</strain>
    </source>
</reference>
<dbReference type="GO" id="GO:0030638">
    <property type="term" value="P:polyketide metabolic process"/>
    <property type="evidence" value="ECO:0007669"/>
    <property type="project" value="InterPro"/>
</dbReference>
<organism evidence="1 2">
    <name type="scientific">Tistrella mobilis</name>
    <dbReference type="NCBI Taxonomy" id="171437"/>
    <lineage>
        <taxon>Bacteria</taxon>
        <taxon>Pseudomonadati</taxon>
        <taxon>Pseudomonadota</taxon>
        <taxon>Alphaproteobacteria</taxon>
        <taxon>Geminicoccales</taxon>
        <taxon>Geminicoccaceae</taxon>
        <taxon>Tistrella</taxon>
    </lineage>
</organism>
<dbReference type="InterPro" id="IPR032710">
    <property type="entry name" value="NTF2-like_dom_sf"/>
</dbReference>
<dbReference type="PANTHER" id="PTHR38436:SF1">
    <property type="entry name" value="ESTER CYCLASE"/>
    <property type="match status" value="1"/>
</dbReference>
<dbReference type="Gene3D" id="3.10.450.50">
    <property type="match status" value="1"/>
</dbReference>
<evidence type="ECO:0000313" key="1">
    <source>
        <dbReference type="EMBL" id="HAE49513.1"/>
    </source>
</evidence>
<comment type="caution">
    <text evidence="1">The sequence shown here is derived from an EMBL/GenBank/DDBJ whole genome shotgun (WGS) entry which is preliminary data.</text>
</comment>
<gene>
    <name evidence="1" type="ORF">DCK97_19025</name>
</gene>
<proteinExistence type="predicted"/>
<sequence>MPTDIARIPPAEAPDLSPGRRLALEHLYGGFGTDDVDLVDLALTADWQDIPPMPGQGAGPAGIKPIFRLFRQAFPDLAVEIVEVLTGPDRAAVRLMATGTHLGPLFGVPASGRRVSLTIHEFHRFEDDRIAVTHHMEDLFGLFRQIGAWPLMEGAAA</sequence>
<dbReference type="InterPro" id="IPR009959">
    <property type="entry name" value="Cyclase_SnoaL-like"/>
</dbReference>